<evidence type="ECO:0000313" key="4">
    <source>
        <dbReference type="Proteomes" id="UP000646833"/>
    </source>
</evidence>
<dbReference type="GO" id="GO:0015074">
    <property type="term" value="P:DNA integration"/>
    <property type="evidence" value="ECO:0007669"/>
    <property type="project" value="InterPro"/>
</dbReference>
<dbReference type="InterPro" id="IPR002104">
    <property type="entry name" value="Integrase_catalytic"/>
</dbReference>
<name>A0A830E382_9EURY</name>
<dbReference type="Gene3D" id="1.10.443.10">
    <property type="entry name" value="Intergrase catalytic core"/>
    <property type="match status" value="1"/>
</dbReference>
<keyword evidence="1" id="KW-0233">DNA recombination</keyword>
<feature type="domain" description="Tyr recombinase" evidence="2">
    <location>
        <begin position="12"/>
        <end position="198"/>
    </location>
</feature>
<reference evidence="3" key="1">
    <citation type="journal article" date="2014" name="Int. J. Syst. Evol. Microbiol.">
        <title>Complete genome sequence of Corynebacterium casei LMG S-19264T (=DSM 44701T), isolated from a smear-ripened cheese.</title>
        <authorList>
            <consortium name="US DOE Joint Genome Institute (JGI-PGF)"/>
            <person name="Walter F."/>
            <person name="Albersmeier A."/>
            <person name="Kalinowski J."/>
            <person name="Ruckert C."/>
        </authorList>
    </citation>
    <scope>NUCLEOTIDE SEQUENCE</scope>
    <source>
        <strain evidence="3">CCM 7217</strain>
    </source>
</reference>
<dbReference type="EMBL" id="BMCI01000002">
    <property type="protein sequence ID" value="GGC49910.1"/>
    <property type="molecule type" value="Genomic_DNA"/>
</dbReference>
<reference evidence="3" key="2">
    <citation type="submission" date="2020-09" db="EMBL/GenBank/DDBJ databases">
        <authorList>
            <person name="Sun Q."/>
            <person name="Sedlacek I."/>
        </authorList>
    </citation>
    <scope>NUCLEOTIDE SEQUENCE</scope>
    <source>
        <strain evidence="3">CCM 7217</strain>
    </source>
</reference>
<evidence type="ECO:0000313" key="3">
    <source>
        <dbReference type="EMBL" id="GGC49910.1"/>
    </source>
</evidence>
<sequence length="204" mass="23185">MQIEPMPNSEGEYRCWLSESEQSRLASYYAEDLQREVAVRLMLSGLRSDEVTRVAKQDVRKLDADDEAYKLRIWASKTGYRECPISERLKTLVYALSSAQGTRGGRADKPVCDVTTKTLSRWVDEAVEAIADETGNDDWRKVSCHDLRRSWATSTYYKLFASPVALDLVRRWGGWSDAETFRANYLGREPDDLAARLMTDAGLA</sequence>
<dbReference type="GO" id="GO:0006310">
    <property type="term" value="P:DNA recombination"/>
    <property type="evidence" value="ECO:0007669"/>
    <property type="project" value="UniProtKB-KW"/>
</dbReference>
<protein>
    <recommendedName>
        <fullName evidence="2">Tyr recombinase domain-containing protein</fullName>
    </recommendedName>
</protein>
<dbReference type="GO" id="GO:0003677">
    <property type="term" value="F:DNA binding"/>
    <property type="evidence" value="ECO:0007669"/>
    <property type="project" value="InterPro"/>
</dbReference>
<proteinExistence type="predicted"/>
<comment type="caution">
    <text evidence="3">The sequence shown here is derived from an EMBL/GenBank/DDBJ whole genome shotgun (WGS) entry which is preliminary data.</text>
</comment>
<organism evidence="3 4">
    <name type="scientific">Haloferax sulfurifontis</name>
    <dbReference type="NCBI Taxonomy" id="255616"/>
    <lineage>
        <taxon>Archaea</taxon>
        <taxon>Methanobacteriati</taxon>
        <taxon>Methanobacteriota</taxon>
        <taxon>Stenosarchaea group</taxon>
        <taxon>Halobacteria</taxon>
        <taxon>Halobacteriales</taxon>
        <taxon>Haloferacaceae</taxon>
        <taxon>Haloferax</taxon>
    </lineage>
</organism>
<dbReference type="PROSITE" id="PS51898">
    <property type="entry name" value="TYR_RECOMBINASE"/>
    <property type="match status" value="1"/>
</dbReference>
<evidence type="ECO:0000256" key="1">
    <source>
        <dbReference type="ARBA" id="ARBA00023172"/>
    </source>
</evidence>
<evidence type="ECO:0000259" key="2">
    <source>
        <dbReference type="PROSITE" id="PS51898"/>
    </source>
</evidence>
<dbReference type="RefSeq" id="WP_188423321.1">
    <property type="nucleotide sequence ID" value="NZ_BMCI01000002.1"/>
</dbReference>
<dbReference type="InterPro" id="IPR013762">
    <property type="entry name" value="Integrase-like_cat_sf"/>
</dbReference>
<dbReference type="AlphaFoldDB" id="A0A830E382"/>
<dbReference type="SUPFAM" id="SSF56349">
    <property type="entry name" value="DNA breaking-rejoining enzymes"/>
    <property type="match status" value="1"/>
</dbReference>
<dbReference type="InterPro" id="IPR011010">
    <property type="entry name" value="DNA_brk_join_enz"/>
</dbReference>
<accession>A0A830E382</accession>
<dbReference type="CDD" id="cd00397">
    <property type="entry name" value="DNA_BRE_C"/>
    <property type="match status" value="1"/>
</dbReference>
<gene>
    <name evidence="3" type="ORF">GCM10007209_09460</name>
</gene>
<dbReference type="Proteomes" id="UP000646833">
    <property type="component" value="Unassembled WGS sequence"/>
</dbReference>